<gene>
    <name evidence="1" type="ORF">L9F63_012132</name>
</gene>
<evidence type="ECO:0000313" key="1">
    <source>
        <dbReference type="EMBL" id="KAJ9596876.1"/>
    </source>
</evidence>
<proteinExistence type="predicted"/>
<evidence type="ECO:0000313" key="2">
    <source>
        <dbReference type="Proteomes" id="UP001233999"/>
    </source>
</evidence>
<protein>
    <submittedName>
        <fullName evidence="1">Uncharacterized protein</fullName>
    </submittedName>
</protein>
<reference evidence="1" key="2">
    <citation type="submission" date="2023-05" db="EMBL/GenBank/DDBJ databases">
        <authorList>
            <person name="Fouks B."/>
        </authorList>
    </citation>
    <scope>NUCLEOTIDE SEQUENCE</scope>
    <source>
        <strain evidence="1">Stay&amp;Tobe</strain>
        <tissue evidence="1">Testes</tissue>
    </source>
</reference>
<name>A0AAD8ENP5_DIPPU</name>
<dbReference type="Proteomes" id="UP001233999">
    <property type="component" value="Unassembled WGS sequence"/>
</dbReference>
<keyword evidence="2" id="KW-1185">Reference proteome</keyword>
<sequence>MRNQILRPLVQRYHYQNLKLTGINTYCSESKPDPKKDPTAWRTPWAKREGEWYSVFNMFAPEKNNSIDLISFLQRKIDLRPEAVRKWWKKFKHDSTILDMRYIPERHEILGSDLAAAHFLVHRGALVRFKGSSTWNKKSGR</sequence>
<dbReference type="EMBL" id="JASPKZ010001957">
    <property type="protein sequence ID" value="KAJ9596876.1"/>
    <property type="molecule type" value="Genomic_DNA"/>
</dbReference>
<accession>A0AAD8ENP5</accession>
<dbReference type="AlphaFoldDB" id="A0AAD8ENP5"/>
<organism evidence="1 2">
    <name type="scientific">Diploptera punctata</name>
    <name type="common">Pacific beetle cockroach</name>
    <dbReference type="NCBI Taxonomy" id="6984"/>
    <lineage>
        <taxon>Eukaryota</taxon>
        <taxon>Metazoa</taxon>
        <taxon>Ecdysozoa</taxon>
        <taxon>Arthropoda</taxon>
        <taxon>Hexapoda</taxon>
        <taxon>Insecta</taxon>
        <taxon>Pterygota</taxon>
        <taxon>Neoptera</taxon>
        <taxon>Polyneoptera</taxon>
        <taxon>Dictyoptera</taxon>
        <taxon>Blattodea</taxon>
        <taxon>Blaberoidea</taxon>
        <taxon>Blaberidae</taxon>
        <taxon>Diplopterinae</taxon>
        <taxon>Diploptera</taxon>
    </lineage>
</organism>
<comment type="caution">
    <text evidence="1">The sequence shown here is derived from an EMBL/GenBank/DDBJ whole genome shotgun (WGS) entry which is preliminary data.</text>
</comment>
<reference evidence="1" key="1">
    <citation type="journal article" date="2023" name="IScience">
        <title>Live-bearing cockroach genome reveals convergent evolutionary mechanisms linked to viviparity in insects and beyond.</title>
        <authorList>
            <person name="Fouks B."/>
            <person name="Harrison M.C."/>
            <person name="Mikhailova A.A."/>
            <person name="Marchal E."/>
            <person name="English S."/>
            <person name="Carruthers M."/>
            <person name="Jennings E.C."/>
            <person name="Chiamaka E.L."/>
            <person name="Frigard R.A."/>
            <person name="Pippel M."/>
            <person name="Attardo G.M."/>
            <person name="Benoit J.B."/>
            <person name="Bornberg-Bauer E."/>
            <person name="Tobe S.S."/>
        </authorList>
    </citation>
    <scope>NUCLEOTIDE SEQUENCE</scope>
    <source>
        <strain evidence="1">Stay&amp;Tobe</strain>
    </source>
</reference>